<dbReference type="EMBL" id="JANBTW010000010">
    <property type="protein sequence ID" value="KAJ2679612.1"/>
    <property type="molecule type" value="Genomic_DNA"/>
</dbReference>
<reference evidence="1" key="1">
    <citation type="submission" date="2022-07" db="EMBL/GenBank/DDBJ databases">
        <title>Phylogenomic reconstructions and comparative analyses of Kickxellomycotina fungi.</title>
        <authorList>
            <person name="Reynolds N.K."/>
            <person name="Stajich J.E."/>
            <person name="Barry K."/>
            <person name="Grigoriev I.V."/>
            <person name="Crous P."/>
            <person name="Smith M.E."/>
        </authorList>
    </citation>
    <scope>NUCLEOTIDE SEQUENCE</scope>
    <source>
        <strain evidence="1">NRRL 3115</strain>
    </source>
</reference>
<name>A0A9W8G681_9FUNG</name>
<gene>
    <name evidence="1" type="ORF">GGI25_001302</name>
</gene>
<dbReference type="InterPro" id="IPR029071">
    <property type="entry name" value="Ubiquitin-like_domsf"/>
</dbReference>
<evidence type="ECO:0008006" key="3">
    <source>
        <dbReference type="Google" id="ProtNLM"/>
    </source>
</evidence>
<accession>A0A9W8G681</accession>
<comment type="caution">
    <text evidence="1">The sequence shown here is derived from an EMBL/GenBank/DDBJ whole genome shotgun (WGS) entry which is preliminary data.</text>
</comment>
<dbReference type="SUPFAM" id="SSF54236">
    <property type="entry name" value="Ubiquitin-like"/>
    <property type="match status" value="1"/>
</dbReference>
<protein>
    <recommendedName>
        <fullName evidence="3">Ubiquitin-like domain-containing protein</fullName>
    </recommendedName>
</protein>
<dbReference type="OrthoDB" id="428577at2759"/>
<dbReference type="AlphaFoldDB" id="A0A9W8G681"/>
<proteinExistence type="predicted"/>
<sequence length="130" mass="14626">MSNADIRISRPYFRFKRGHLTLFIEVSFTNTVATLKNKLLTALGEHGAADEFAALTANRVRLVAERHDQQQTSSDSTQYRLLDDSATVSASDITDEQIIYFVLQLGDGTWEEPYAADYDADAHDMDVMYA</sequence>
<evidence type="ECO:0000313" key="2">
    <source>
        <dbReference type="Proteomes" id="UP001151518"/>
    </source>
</evidence>
<organism evidence="1 2">
    <name type="scientific">Coemansia spiralis</name>
    <dbReference type="NCBI Taxonomy" id="417178"/>
    <lineage>
        <taxon>Eukaryota</taxon>
        <taxon>Fungi</taxon>
        <taxon>Fungi incertae sedis</taxon>
        <taxon>Zoopagomycota</taxon>
        <taxon>Kickxellomycotina</taxon>
        <taxon>Kickxellomycetes</taxon>
        <taxon>Kickxellales</taxon>
        <taxon>Kickxellaceae</taxon>
        <taxon>Coemansia</taxon>
    </lineage>
</organism>
<dbReference type="Proteomes" id="UP001151518">
    <property type="component" value="Unassembled WGS sequence"/>
</dbReference>
<evidence type="ECO:0000313" key="1">
    <source>
        <dbReference type="EMBL" id="KAJ2679612.1"/>
    </source>
</evidence>